<sequence>MDQAMKLTQVVKDGFHREQSTLAVLVDFKAVYDKVWRHMLLHKLKKHGVDGKLFNWVQSFLLQRNIR</sequence>
<dbReference type="EMBL" id="BMAO01004018">
    <property type="protein sequence ID" value="GFQ91694.1"/>
    <property type="molecule type" value="Genomic_DNA"/>
</dbReference>
<reference evidence="1" key="1">
    <citation type="submission" date="2020-07" db="EMBL/GenBank/DDBJ databases">
        <title>Multicomponent nature underlies the extraordinary mechanical properties of spider dragline silk.</title>
        <authorList>
            <person name="Kono N."/>
            <person name="Nakamura H."/>
            <person name="Mori M."/>
            <person name="Yoshida Y."/>
            <person name="Ohtoshi R."/>
            <person name="Malay A.D."/>
            <person name="Moran D.A.P."/>
            <person name="Tomita M."/>
            <person name="Numata K."/>
            <person name="Arakawa K."/>
        </authorList>
    </citation>
    <scope>NUCLEOTIDE SEQUENCE</scope>
</reference>
<dbReference type="Proteomes" id="UP000887116">
    <property type="component" value="Unassembled WGS sequence"/>
</dbReference>
<gene>
    <name evidence="1" type="ORF">TNCT_710141</name>
</gene>
<evidence type="ECO:0008006" key="3">
    <source>
        <dbReference type="Google" id="ProtNLM"/>
    </source>
</evidence>
<comment type="caution">
    <text evidence="1">The sequence shown here is derived from an EMBL/GenBank/DDBJ whole genome shotgun (WGS) entry which is preliminary data.</text>
</comment>
<name>A0A8X6G0P2_TRICU</name>
<dbReference type="OrthoDB" id="6425357at2759"/>
<evidence type="ECO:0000313" key="2">
    <source>
        <dbReference type="Proteomes" id="UP000887116"/>
    </source>
</evidence>
<proteinExistence type="predicted"/>
<keyword evidence="2" id="KW-1185">Reference proteome</keyword>
<protein>
    <recommendedName>
        <fullName evidence="3">Reverse transcriptase domain-containing protein</fullName>
    </recommendedName>
</protein>
<accession>A0A8X6G0P2</accession>
<organism evidence="1 2">
    <name type="scientific">Trichonephila clavata</name>
    <name type="common">Joro spider</name>
    <name type="synonym">Nephila clavata</name>
    <dbReference type="NCBI Taxonomy" id="2740835"/>
    <lineage>
        <taxon>Eukaryota</taxon>
        <taxon>Metazoa</taxon>
        <taxon>Ecdysozoa</taxon>
        <taxon>Arthropoda</taxon>
        <taxon>Chelicerata</taxon>
        <taxon>Arachnida</taxon>
        <taxon>Araneae</taxon>
        <taxon>Araneomorphae</taxon>
        <taxon>Entelegynae</taxon>
        <taxon>Araneoidea</taxon>
        <taxon>Nephilidae</taxon>
        <taxon>Trichonephila</taxon>
    </lineage>
</organism>
<evidence type="ECO:0000313" key="1">
    <source>
        <dbReference type="EMBL" id="GFQ91694.1"/>
    </source>
</evidence>
<dbReference type="AlphaFoldDB" id="A0A8X6G0P2"/>